<proteinExistence type="predicted"/>
<evidence type="ECO:0000259" key="2">
    <source>
        <dbReference type="Pfam" id="PF10728"/>
    </source>
</evidence>
<dbReference type="Pfam" id="PF10728">
    <property type="entry name" value="DUF2520"/>
    <property type="match status" value="1"/>
</dbReference>
<gene>
    <name evidence="3" type="ORF">EGM88_06080</name>
</gene>
<feature type="domain" description="Pyrroline-5-carboxylate reductase catalytic N-terminal" evidence="1">
    <location>
        <begin position="5"/>
        <end position="86"/>
    </location>
</feature>
<dbReference type="InterPro" id="IPR036291">
    <property type="entry name" value="NAD(P)-bd_dom_sf"/>
</dbReference>
<dbReference type="Gene3D" id="3.40.50.720">
    <property type="entry name" value="NAD(P)-binding Rossmann-like Domain"/>
    <property type="match status" value="1"/>
</dbReference>
<accession>A0A3N4P187</accession>
<name>A0A3N4P187_9FLAO</name>
<organism evidence="3 4">
    <name type="scientific">Aureibaculum marinum</name>
    <dbReference type="NCBI Taxonomy" id="2487930"/>
    <lineage>
        <taxon>Bacteria</taxon>
        <taxon>Pseudomonadati</taxon>
        <taxon>Bacteroidota</taxon>
        <taxon>Flavobacteriia</taxon>
        <taxon>Flavobacteriales</taxon>
        <taxon>Flavobacteriaceae</taxon>
        <taxon>Aureibaculum</taxon>
    </lineage>
</organism>
<dbReference type="AlphaFoldDB" id="A0A3N4P187"/>
<dbReference type="InterPro" id="IPR018931">
    <property type="entry name" value="DUF2520"/>
</dbReference>
<dbReference type="Gene3D" id="1.10.1040.20">
    <property type="entry name" value="ProC-like, C-terminal domain"/>
    <property type="match status" value="1"/>
</dbReference>
<dbReference type="InterPro" id="IPR008927">
    <property type="entry name" value="6-PGluconate_DH-like_C_sf"/>
</dbReference>
<dbReference type="SUPFAM" id="SSF51735">
    <property type="entry name" value="NAD(P)-binding Rossmann-fold domains"/>
    <property type="match status" value="1"/>
</dbReference>
<evidence type="ECO:0000259" key="1">
    <source>
        <dbReference type="Pfam" id="PF03807"/>
    </source>
</evidence>
<dbReference type="RefSeq" id="WP_123897070.1">
    <property type="nucleotide sequence ID" value="NZ_RPFJ01000006.1"/>
</dbReference>
<dbReference type="Pfam" id="PF03807">
    <property type="entry name" value="F420_oxidored"/>
    <property type="match status" value="1"/>
</dbReference>
<dbReference type="SUPFAM" id="SSF48179">
    <property type="entry name" value="6-phosphogluconate dehydrogenase C-terminal domain-like"/>
    <property type="match status" value="1"/>
</dbReference>
<feature type="domain" description="DUF2520" evidence="2">
    <location>
        <begin position="122"/>
        <end position="244"/>
    </location>
</feature>
<reference evidence="3 4" key="1">
    <citation type="submission" date="2018-11" db="EMBL/GenBank/DDBJ databases">
        <title>Aureibaculum marinum gen. nov., sp. nov., a member of the family Flavobacteriaceae isolated from the Bohai Sea.</title>
        <authorList>
            <person name="Ji X."/>
        </authorList>
    </citation>
    <scope>NUCLEOTIDE SEQUENCE [LARGE SCALE GENOMIC DNA]</scope>
    <source>
        <strain evidence="3 4">BH-SD17</strain>
    </source>
</reference>
<comment type="caution">
    <text evidence="3">The sequence shown here is derived from an EMBL/GenBank/DDBJ whole genome shotgun (WGS) entry which is preliminary data.</text>
</comment>
<dbReference type="OrthoDB" id="9810755at2"/>
<dbReference type="PANTHER" id="PTHR40459:SF1">
    <property type="entry name" value="CONSERVED HYPOTHETICAL ALANINE AND LEUCINE RICH PROTEIN"/>
    <property type="match status" value="1"/>
</dbReference>
<dbReference type="InterPro" id="IPR037108">
    <property type="entry name" value="TM1727-like_C_sf"/>
</dbReference>
<dbReference type="InterPro" id="IPR028939">
    <property type="entry name" value="P5C_Rdtase_cat_N"/>
</dbReference>
<dbReference type="Proteomes" id="UP000270856">
    <property type="component" value="Unassembled WGS sequence"/>
</dbReference>
<dbReference type="EMBL" id="RPFJ01000006">
    <property type="protein sequence ID" value="RPD98756.1"/>
    <property type="molecule type" value="Genomic_DNA"/>
</dbReference>
<protein>
    <submittedName>
        <fullName evidence="3">DUF2520 domain-containing protein</fullName>
    </submittedName>
</protein>
<dbReference type="PANTHER" id="PTHR40459">
    <property type="entry name" value="CONSERVED HYPOTHETICAL ALANINE AND LEUCINE RICH PROTEIN"/>
    <property type="match status" value="1"/>
</dbReference>
<sequence length="253" mass="28756">MISAILLGTGNVANHLIDTFLQSKDVDLVQVYGRNSANLKLIRDKVCTTSEINQLKNADVYIIAISDDAIQEFSSQITIKNKLIVHTSGSVSMDALSFHKNRGVFYPLQTFTKNKPVNFKEIPICLETNRSENYKLLEQLAKSISNHVYNIDSNQRKYIHLAAVFTNNFVNYMYKIGNDICTENNIPFKILYPLILETAKKIKNNNPANIQTGPAVRNDTKTIEKQINLLNNQQQQIYKQLTQAIKNTYGKKL</sequence>
<evidence type="ECO:0000313" key="4">
    <source>
        <dbReference type="Proteomes" id="UP000270856"/>
    </source>
</evidence>
<evidence type="ECO:0000313" key="3">
    <source>
        <dbReference type="EMBL" id="RPD98756.1"/>
    </source>
</evidence>
<keyword evidence="4" id="KW-1185">Reference proteome</keyword>